<evidence type="ECO:0000313" key="2">
    <source>
        <dbReference type="Proteomes" id="UP000199205"/>
    </source>
</evidence>
<organism evidence="1 2">
    <name type="scientific">Rhizobium lusitanum</name>
    <dbReference type="NCBI Taxonomy" id="293958"/>
    <lineage>
        <taxon>Bacteria</taxon>
        <taxon>Pseudomonadati</taxon>
        <taxon>Pseudomonadota</taxon>
        <taxon>Alphaproteobacteria</taxon>
        <taxon>Hyphomicrobiales</taxon>
        <taxon>Rhizobiaceae</taxon>
        <taxon>Rhizobium/Agrobacterium group</taxon>
        <taxon>Rhizobium</taxon>
    </lineage>
</organism>
<protein>
    <submittedName>
        <fullName evidence="1">Uncharacterized conserved protein, DUF2267 family</fullName>
    </submittedName>
</protein>
<proteinExistence type="predicted"/>
<dbReference type="AlphaFoldDB" id="A0A1C3XG89"/>
<dbReference type="RefSeq" id="WP_047561974.1">
    <property type="nucleotide sequence ID" value="NZ_FMAF01000038.1"/>
</dbReference>
<dbReference type="OrthoDB" id="20942at2"/>
<dbReference type="InterPro" id="IPR038282">
    <property type="entry name" value="DUF2267_sf"/>
</dbReference>
<name>A0A1C3XG89_9HYPH</name>
<sequence length="149" mass="16966">MSFIPSQTFSDSAHQAEIWVVELSEYLHCERNEAYDCLRSVLHALRDSMDLKAMADFSSHLPPLIRGIFYENWQPQHAQPCSDRMDFFASIGRRSVKLNDIGVEQAAQNVFKLLDHHLSLAVIKRVKLAMNPSLGTLWPERPQQSNSAA</sequence>
<gene>
    <name evidence="1" type="ORF">GA0061101_13815</name>
</gene>
<accession>A0A1C3XG89</accession>
<dbReference type="Gene3D" id="1.10.490.110">
    <property type="entry name" value="Uncharacterized conserved protein DUF2267"/>
    <property type="match status" value="1"/>
</dbReference>
<reference evidence="1 2" key="1">
    <citation type="submission" date="2016-08" db="EMBL/GenBank/DDBJ databases">
        <authorList>
            <person name="Seilhamer J.J."/>
        </authorList>
    </citation>
    <scope>NUCLEOTIDE SEQUENCE [LARGE SCALE GENOMIC DNA]</scope>
    <source>
        <strain evidence="1 2">P1-7</strain>
    </source>
</reference>
<dbReference type="InterPro" id="IPR018727">
    <property type="entry name" value="DUF2267"/>
</dbReference>
<dbReference type="Proteomes" id="UP000199205">
    <property type="component" value="Unassembled WGS sequence"/>
</dbReference>
<dbReference type="Pfam" id="PF10025">
    <property type="entry name" value="DUF2267"/>
    <property type="match status" value="1"/>
</dbReference>
<evidence type="ECO:0000313" key="1">
    <source>
        <dbReference type="EMBL" id="SCB51258.1"/>
    </source>
</evidence>
<dbReference type="EMBL" id="FMAF01000038">
    <property type="protein sequence ID" value="SCB51258.1"/>
    <property type="molecule type" value="Genomic_DNA"/>
</dbReference>